<name>A0AAE1LKT1_9NEOP</name>
<proteinExistence type="predicted"/>
<evidence type="ECO:0000256" key="1">
    <source>
        <dbReference type="SAM" id="MobiDB-lite"/>
    </source>
</evidence>
<feature type="region of interest" description="Disordered" evidence="1">
    <location>
        <begin position="74"/>
        <end position="94"/>
    </location>
</feature>
<keyword evidence="3" id="KW-0808">Transferase</keyword>
<keyword evidence="2" id="KW-1133">Transmembrane helix</keyword>
<comment type="caution">
    <text evidence="3">The sequence shown here is derived from an EMBL/GenBank/DDBJ whole genome shotgun (WGS) entry which is preliminary data.</text>
</comment>
<keyword evidence="2" id="KW-0472">Membrane</keyword>
<evidence type="ECO:0000256" key="2">
    <source>
        <dbReference type="SAM" id="Phobius"/>
    </source>
</evidence>
<reference evidence="3" key="1">
    <citation type="submission" date="2021-07" db="EMBL/GenBank/DDBJ databases">
        <authorList>
            <person name="Catto M.A."/>
            <person name="Jacobson A."/>
            <person name="Kennedy G."/>
            <person name="Labadie P."/>
            <person name="Hunt B.G."/>
            <person name="Srinivasan R."/>
        </authorList>
    </citation>
    <scope>NUCLEOTIDE SEQUENCE</scope>
    <source>
        <strain evidence="3">PL_HMW_Pooled</strain>
        <tissue evidence="3">Head</tissue>
    </source>
</reference>
<organism evidence="3 4">
    <name type="scientific">Frankliniella fusca</name>
    <dbReference type="NCBI Taxonomy" id="407009"/>
    <lineage>
        <taxon>Eukaryota</taxon>
        <taxon>Metazoa</taxon>
        <taxon>Ecdysozoa</taxon>
        <taxon>Arthropoda</taxon>
        <taxon>Hexapoda</taxon>
        <taxon>Insecta</taxon>
        <taxon>Pterygota</taxon>
        <taxon>Neoptera</taxon>
        <taxon>Paraneoptera</taxon>
        <taxon>Thysanoptera</taxon>
        <taxon>Terebrantia</taxon>
        <taxon>Thripoidea</taxon>
        <taxon>Thripidae</taxon>
        <taxon>Frankliniella</taxon>
    </lineage>
</organism>
<dbReference type="Proteomes" id="UP001219518">
    <property type="component" value="Unassembled WGS sequence"/>
</dbReference>
<evidence type="ECO:0000313" key="3">
    <source>
        <dbReference type="EMBL" id="KAK3923165.1"/>
    </source>
</evidence>
<dbReference type="EMBL" id="JAHWGI010001142">
    <property type="protein sequence ID" value="KAK3923165.1"/>
    <property type="molecule type" value="Genomic_DNA"/>
</dbReference>
<keyword evidence="4" id="KW-1185">Reference proteome</keyword>
<keyword evidence="3" id="KW-0418">Kinase</keyword>
<feature type="transmembrane region" description="Helical" evidence="2">
    <location>
        <begin position="12"/>
        <end position="32"/>
    </location>
</feature>
<keyword evidence="2" id="KW-0812">Transmembrane</keyword>
<protein>
    <submittedName>
        <fullName evidence="3">HPr kinase/phosphorylase</fullName>
    </submittedName>
</protein>
<evidence type="ECO:0000313" key="4">
    <source>
        <dbReference type="Proteomes" id="UP001219518"/>
    </source>
</evidence>
<sequence length="94" mass="11020">MLPLYILALKMMALKSILLGKMTLMLVAFNILRNVQQRQMEDDHNSRVAAEYYGYHDDGIEYGGWVNRRRAFSGRSATSGVRQQRNQRSSRRRR</sequence>
<accession>A0AAE1LKT1</accession>
<reference evidence="3" key="2">
    <citation type="journal article" date="2023" name="BMC Genomics">
        <title>Pest status, molecular evolution, and epigenetic factors derived from the genome assembly of Frankliniella fusca, a thysanopteran phytovirus vector.</title>
        <authorList>
            <person name="Catto M.A."/>
            <person name="Labadie P.E."/>
            <person name="Jacobson A.L."/>
            <person name="Kennedy G.G."/>
            <person name="Srinivasan R."/>
            <person name="Hunt B.G."/>
        </authorList>
    </citation>
    <scope>NUCLEOTIDE SEQUENCE</scope>
    <source>
        <strain evidence="3">PL_HMW_Pooled</strain>
    </source>
</reference>
<gene>
    <name evidence="3" type="ORF">KUF71_000247</name>
</gene>
<dbReference type="AlphaFoldDB" id="A0AAE1LKT1"/>
<dbReference type="GO" id="GO:0016301">
    <property type="term" value="F:kinase activity"/>
    <property type="evidence" value="ECO:0007669"/>
    <property type="project" value="UniProtKB-KW"/>
</dbReference>